<name>A0A218W8W2_PUNGR</name>
<dbReference type="Proteomes" id="UP000197138">
    <property type="component" value="Unassembled WGS sequence"/>
</dbReference>
<comment type="caution">
    <text evidence="2">The sequence shown here is derived from an EMBL/GenBank/DDBJ whole genome shotgun (WGS) entry which is preliminary data.</text>
</comment>
<dbReference type="EMBL" id="MTKT01004950">
    <property type="protein sequence ID" value="OWM68512.1"/>
    <property type="molecule type" value="Genomic_DNA"/>
</dbReference>
<evidence type="ECO:0000256" key="1">
    <source>
        <dbReference type="SAM" id="MobiDB-lite"/>
    </source>
</evidence>
<sequence>MDDGVEDNIDEGNVNDRVQENPLFEVSEAPHDAAAEDNICGNYGGDWSAWHY</sequence>
<proteinExistence type="predicted"/>
<organism evidence="2 3">
    <name type="scientific">Punica granatum</name>
    <name type="common">Pomegranate</name>
    <dbReference type="NCBI Taxonomy" id="22663"/>
    <lineage>
        <taxon>Eukaryota</taxon>
        <taxon>Viridiplantae</taxon>
        <taxon>Streptophyta</taxon>
        <taxon>Embryophyta</taxon>
        <taxon>Tracheophyta</taxon>
        <taxon>Spermatophyta</taxon>
        <taxon>Magnoliopsida</taxon>
        <taxon>eudicotyledons</taxon>
        <taxon>Gunneridae</taxon>
        <taxon>Pentapetalae</taxon>
        <taxon>rosids</taxon>
        <taxon>malvids</taxon>
        <taxon>Myrtales</taxon>
        <taxon>Lythraceae</taxon>
        <taxon>Punica</taxon>
    </lineage>
</organism>
<protein>
    <submittedName>
        <fullName evidence="2">Uncharacterized protein</fullName>
    </submittedName>
</protein>
<feature type="region of interest" description="Disordered" evidence="1">
    <location>
        <begin position="1"/>
        <end position="20"/>
    </location>
</feature>
<feature type="compositionally biased region" description="Acidic residues" evidence="1">
    <location>
        <begin position="1"/>
        <end position="10"/>
    </location>
</feature>
<evidence type="ECO:0000313" key="2">
    <source>
        <dbReference type="EMBL" id="OWM68512.1"/>
    </source>
</evidence>
<reference evidence="3" key="1">
    <citation type="journal article" date="2017" name="Plant J.">
        <title>The pomegranate (Punica granatum L.) genome and the genomics of punicalagin biosynthesis.</title>
        <authorList>
            <person name="Qin G."/>
            <person name="Xu C."/>
            <person name="Ming R."/>
            <person name="Tang H."/>
            <person name="Guyot R."/>
            <person name="Kramer E.M."/>
            <person name="Hu Y."/>
            <person name="Yi X."/>
            <person name="Qi Y."/>
            <person name="Xu X."/>
            <person name="Gao Z."/>
            <person name="Pan H."/>
            <person name="Jian J."/>
            <person name="Tian Y."/>
            <person name="Yue Z."/>
            <person name="Xu Y."/>
        </authorList>
    </citation>
    <scope>NUCLEOTIDE SEQUENCE [LARGE SCALE GENOMIC DNA]</scope>
    <source>
        <strain evidence="3">cv. Dabenzi</strain>
    </source>
</reference>
<dbReference type="AlphaFoldDB" id="A0A218W8W2"/>
<evidence type="ECO:0000313" key="3">
    <source>
        <dbReference type="Proteomes" id="UP000197138"/>
    </source>
</evidence>
<gene>
    <name evidence="2" type="ORF">CDL15_Pgr023477</name>
</gene>
<accession>A0A218W8W2</accession>